<dbReference type="RefSeq" id="WP_380905333.1">
    <property type="nucleotide sequence ID" value="NZ_JBHUEG010000008.1"/>
</dbReference>
<dbReference type="InterPro" id="IPR005920">
    <property type="entry name" value="HutI"/>
</dbReference>
<sequence>MKKKLIGPFSQLLTLRSLPMYGALSDQQLEVITDGALVIEDGRITDMGKHAELLNRYAAEHILMSEPSVCTPAYVDCHTHIAFAGNRANDFALRNSGASYLEIAEAGGGIWSTVLHTRSASLEELVANICLRAQSLMQQGVTTIEVKSGYGLSVEQEIKILRAIRIANQHVAVDLVPTCLAAHMKPHDFTGSASAYLSEIATKLFPILRDEHLARRIDIFIEKSAFSVAEAEPYLLEAKRQGFDITVHADQFTAGGSRLAIQVGAVSADHLEASTAREAALFAQSKTVAVALPGASMGLGSPYTDARDLLDQDACLAIATDWNPGSAPMGQLMVQASVFAAAQKLSNAELFAAITYRAAKAVSLSDRGILDIGMLADFCTYSTENYQNITYLQGTLQPQQVWKNGKCIYQKGERL</sequence>
<dbReference type="GO" id="GO:0050480">
    <property type="term" value="F:imidazolonepropionase activity"/>
    <property type="evidence" value="ECO:0007669"/>
    <property type="project" value="UniProtKB-EC"/>
</dbReference>
<reference evidence="12" key="1">
    <citation type="journal article" date="2019" name="Int. J. Syst. Evol. Microbiol.">
        <title>The Global Catalogue of Microorganisms (GCM) 10K type strain sequencing project: providing services to taxonomists for standard genome sequencing and annotation.</title>
        <authorList>
            <consortium name="The Broad Institute Genomics Platform"/>
            <consortium name="The Broad Institute Genome Sequencing Center for Infectious Disease"/>
            <person name="Wu L."/>
            <person name="Ma J."/>
        </authorList>
    </citation>
    <scope>NUCLEOTIDE SEQUENCE [LARGE SCALE GENOMIC DNA]</scope>
    <source>
        <strain evidence="12">KCTC 42662</strain>
    </source>
</reference>
<dbReference type="EMBL" id="JBHULR010000008">
    <property type="protein sequence ID" value="MFD2549014.1"/>
    <property type="molecule type" value="Genomic_DNA"/>
</dbReference>
<evidence type="ECO:0000256" key="9">
    <source>
        <dbReference type="NCBIfam" id="TIGR01224"/>
    </source>
</evidence>
<keyword evidence="5 11" id="KW-0378">Hydrolase</keyword>
<dbReference type="Pfam" id="PF07969">
    <property type="entry name" value="Amidohydro_3"/>
    <property type="match status" value="1"/>
</dbReference>
<evidence type="ECO:0000256" key="3">
    <source>
        <dbReference type="ARBA" id="ARBA00022490"/>
    </source>
</evidence>
<comment type="caution">
    <text evidence="11">The sequence shown here is derived from an EMBL/GenBank/DDBJ whole genome shotgun (WGS) entry which is preliminary data.</text>
</comment>
<keyword evidence="8" id="KW-0408">Iron</keyword>
<dbReference type="NCBIfam" id="TIGR01224">
    <property type="entry name" value="hutI"/>
    <property type="match status" value="1"/>
</dbReference>
<dbReference type="Gene3D" id="2.30.40.10">
    <property type="entry name" value="Urease, subunit C, domain 1"/>
    <property type="match status" value="1"/>
</dbReference>
<dbReference type="InterPro" id="IPR032466">
    <property type="entry name" value="Metal_Hydrolase"/>
</dbReference>
<comment type="pathway">
    <text evidence="1">Amino-acid degradation.</text>
</comment>
<evidence type="ECO:0000313" key="11">
    <source>
        <dbReference type="EMBL" id="MFD2549014.1"/>
    </source>
</evidence>
<dbReference type="PANTHER" id="PTHR42752:SF1">
    <property type="entry name" value="IMIDAZOLONEPROPIONASE-RELATED"/>
    <property type="match status" value="1"/>
</dbReference>
<dbReference type="InterPro" id="IPR013108">
    <property type="entry name" value="Amidohydro_3"/>
</dbReference>
<evidence type="ECO:0000256" key="7">
    <source>
        <dbReference type="ARBA" id="ARBA00022833"/>
    </source>
</evidence>
<evidence type="ECO:0000256" key="1">
    <source>
        <dbReference type="ARBA" id="ARBA00005023"/>
    </source>
</evidence>
<keyword evidence="6" id="KW-0369">Histidine metabolism</keyword>
<evidence type="ECO:0000256" key="4">
    <source>
        <dbReference type="ARBA" id="ARBA00022723"/>
    </source>
</evidence>
<dbReference type="SUPFAM" id="SSF51338">
    <property type="entry name" value="Composite domain of metallo-dependent hydrolases"/>
    <property type="match status" value="2"/>
</dbReference>
<gene>
    <name evidence="11" type="primary">hutI</name>
    <name evidence="11" type="ORF">ACFSR5_15300</name>
</gene>
<evidence type="ECO:0000259" key="10">
    <source>
        <dbReference type="Pfam" id="PF07969"/>
    </source>
</evidence>
<dbReference type="Gene3D" id="3.20.20.140">
    <property type="entry name" value="Metal-dependent hydrolases"/>
    <property type="match status" value="1"/>
</dbReference>
<dbReference type="SUPFAM" id="SSF51556">
    <property type="entry name" value="Metallo-dependent hydrolases"/>
    <property type="match status" value="1"/>
</dbReference>
<name>A0ABW5KJ73_9SPHI</name>
<organism evidence="11 12">
    <name type="scientific">Sphingobacterium suaedae</name>
    <dbReference type="NCBI Taxonomy" id="1686402"/>
    <lineage>
        <taxon>Bacteria</taxon>
        <taxon>Pseudomonadati</taxon>
        <taxon>Bacteroidota</taxon>
        <taxon>Sphingobacteriia</taxon>
        <taxon>Sphingobacteriales</taxon>
        <taxon>Sphingobacteriaceae</taxon>
        <taxon>Sphingobacterium</taxon>
    </lineage>
</organism>
<keyword evidence="4" id="KW-0479">Metal-binding</keyword>
<proteinExistence type="predicted"/>
<accession>A0ABW5KJ73</accession>
<dbReference type="Proteomes" id="UP001597545">
    <property type="component" value="Unassembled WGS sequence"/>
</dbReference>
<evidence type="ECO:0000256" key="6">
    <source>
        <dbReference type="ARBA" id="ARBA00022808"/>
    </source>
</evidence>
<evidence type="ECO:0000313" key="12">
    <source>
        <dbReference type="Proteomes" id="UP001597545"/>
    </source>
</evidence>
<dbReference type="EC" id="3.5.2.7" evidence="2 9"/>
<keyword evidence="12" id="KW-1185">Reference proteome</keyword>
<keyword evidence="3" id="KW-0963">Cytoplasm</keyword>
<evidence type="ECO:0000256" key="2">
    <source>
        <dbReference type="ARBA" id="ARBA00012864"/>
    </source>
</evidence>
<keyword evidence="7" id="KW-0862">Zinc</keyword>
<evidence type="ECO:0000256" key="8">
    <source>
        <dbReference type="ARBA" id="ARBA00023004"/>
    </source>
</evidence>
<evidence type="ECO:0000256" key="5">
    <source>
        <dbReference type="ARBA" id="ARBA00022801"/>
    </source>
</evidence>
<protein>
    <recommendedName>
        <fullName evidence="2 9">Imidazolonepropionase</fullName>
        <ecNumber evidence="2 9">3.5.2.7</ecNumber>
    </recommendedName>
</protein>
<dbReference type="PANTHER" id="PTHR42752">
    <property type="entry name" value="IMIDAZOLONEPROPIONASE"/>
    <property type="match status" value="1"/>
</dbReference>
<feature type="domain" description="Amidohydrolase 3" evidence="10">
    <location>
        <begin position="119"/>
        <end position="409"/>
    </location>
</feature>
<dbReference type="InterPro" id="IPR011059">
    <property type="entry name" value="Metal-dep_hydrolase_composite"/>
</dbReference>